<comment type="caution">
    <text evidence="6">The sequence shown here is derived from an EMBL/GenBank/DDBJ whole genome shotgun (WGS) entry which is preliminary data.</text>
</comment>
<evidence type="ECO:0000256" key="2">
    <source>
        <dbReference type="ARBA" id="ARBA00010876"/>
    </source>
</evidence>
<dbReference type="GO" id="GO:0140098">
    <property type="term" value="F:catalytic activity, acting on RNA"/>
    <property type="evidence" value="ECO:0007669"/>
    <property type="project" value="UniProtKB-ARBA"/>
</dbReference>
<dbReference type="PANTHER" id="PTHR21600:SF87">
    <property type="entry name" value="RNA PSEUDOURIDYLATE SYNTHASE DOMAIN-CONTAINING PROTEIN 1"/>
    <property type="match status" value="1"/>
</dbReference>
<evidence type="ECO:0000256" key="1">
    <source>
        <dbReference type="ARBA" id="ARBA00000073"/>
    </source>
</evidence>
<dbReference type="AlphaFoldDB" id="U2KRB7"/>
<evidence type="ECO:0000313" key="6">
    <source>
        <dbReference type="EMBL" id="ERJ94610.1"/>
    </source>
</evidence>
<dbReference type="Gene3D" id="3.30.2350.10">
    <property type="entry name" value="Pseudouridine synthase"/>
    <property type="match status" value="1"/>
</dbReference>
<feature type="domain" description="Pseudouridine synthase RsuA/RluA-like" evidence="5">
    <location>
        <begin position="94"/>
        <end position="233"/>
    </location>
</feature>
<dbReference type="STRING" id="411473.RUMCAL_02037"/>
<evidence type="ECO:0000313" key="7">
    <source>
        <dbReference type="Proteomes" id="UP000016662"/>
    </source>
</evidence>
<dbReference type="InterPro" id="IPR050188">
    <property type="entry name" value="RluA_PseudoU_synthase"/>
</dbReference>
<dbReference type="eggNOG" id="COG0564">
    <property type="taxonomic scope" value="Bacteria"/>
</dbReference>
<dbReference type="PATRIC" id="fig|411473.3.peg.1681"/>
<evidence type="ECO:0000256" key="3">
    <source>
        <dbReference type="ARBA" id="ARBA00031870"/>
    </source>
</evidence>
<dbReference type="InterPro" id="IPR006145">
    <property type="entry name" value="PsdUridine_synth_RsuA/RluA"/>
</dbReference>
<organism evidence="6 7">
    <name type="scientific">Ruminococcus callidus ATCC 27760</name>
    <dbReference type="NCBI Taxonomy" id="411473"/>
    <lineage>
        <taxon>Bacteria</taxon>
        <taxon>Bacillati</taxon>
        <taxon>Bacillota</taxon>
        <taxon>Clostridia</taxon>
        <taxon>Eubacteriales</taxon>
        <taxon>Oscillospiraceae</taxon>
        <taxon>Ruminococcus</taxon>
    </lineage>
</organism>
<dbReference type="PANTHER" id="PTHR21600">
    <property type="entry name" value="MITOCHONDRIAL RNA PSEUDOURIDINE SYNTHASE"/>
    <property type="match status" value="1"/>
</dbReference>
<reference evidence="6 7" key="1">
    <citation type="submission" date="2013-07" db="EMBL/GenBank/DDBJ databases">
        <authorList>
            <person name="Weinstock G."/>
            <person name="Sodergren E."/>
            <person name="Wylie T."/>
            <person name="Fulton L."/>
            <person name="Fulton R."/>
            <person name="Fronick C."/>
            <person name="O'Laughlin M."/>
            <person name="Godfrey J."/>
            <person name="Miner T."/>
            <person name="Herter B."/>
            <person name="Appelbaum E."/>
            <person name="Cordes M."/>
            <person name="Lek S."/>
            <person name="Wollam A."/>
            <person name="Pepin K.H."/>
            <person name="Palsikar V.B."/>
            <person name="Mitreva M."/>
            <person name="Wilson R.K."/>
        </authorList>
    </citation>
    <scope>NUCLEOTIDE SEQUENCE [LARGE SCALE GENOMIC DNA]</scope>
    <source>
        <strain evidence="6 7">ATCC 27760</strain>
    </source>
</reference>
<accession>U2KRB7</accession>
<dbReference type="Proteomes" id="UP000016662">
    <property type="component" value="Unassembled WGS sequence"/>
</dbReference>
<dbReference type="GO" id="GO:0009982">
    <property type="term" value="F:pseudouridine synthase activity"/>
    <property type="evidence" value="ECO:0007669"/>
    <property type="project" value="InterPro"/>
</dbReference>
<dbReference type="GO" id="GO:0003723">
    <property type="term" value="F:RNA binding"/>
    <property type="evidence" value="ECO:0007669"/>
    <property type="project" value="InterPro"/>
</dbReference>
<gene>
    <name evidence="6" type="ORF">RUMCAL_02037</name>
</gene>
<dbReference type="EMBL" id="AWVF01000251">
    <property type="protein sequence ID" value="ERJ94610.1"/>
    <property type="molecule type" value="Genomic_DNA"/>
</dbReference>
<dbReference type="InterPro" id="IPR020103">
    <property type="entry name" value="PsdUridine_synth_cat_dom_sf"/>
</dbReference>
<dbReference type="SUPFAM" id="SSF55120">
    <property type="entry name" value="Pseudouridine synthase"/>
    <property type="match status" value="1"/>
</dbReference>
<dbReference type="Pfam" id="PF00849">
    <property type="entry name" value="PseudoU_synth_2"/>
    <property type="match status" value="1"/>
</dbReference>
<sequence>MRKDVVSLAELRFTMHLPQPMTAEQFLRRHKGVSHRMLVRLKRLPNGICCNGRQIRTIDMVQFGDEIVLTDCEVPSTLAPSAAAVPVLGETDSYIVYNKPAGMPVHPSQGHHGDTLGNVFAAQFPQLPFRPVYRLDSDTSGICLIAKSAYAAGQLQGSTRKTYLALVCGELSTGGTVDAPIGRAEGSVLCRCVRPEGKPAVTHYTPLRSDGTYTLLSLRLETGRTHQIRVHMAYLGYPLAGDRLYGTSSEQFPHHMLHCDSLEFSDPETGECRQFSAACPWNSCM</sequence>
<keyword evidence="7" id="KW-1185">Reference proteome</keyword>
<proteinExistence type="inferred from homology"/>
<evidence type="ECO:0000256" key="4">
    <source>
        <dbReference type="ARBA" id="ARBA00033164"/>
    </source>
</evidence>
<protein>
    <recommendedName>
        <fullName evidence="3">RNA pseudouridylate synthase</fullName>
    </recommendedName>
    <alternativeName>
        <fullName evidence="4">RNA-uridine isomerase</fullName>
    </alternativeName>
</protein>
<comment type="similarity">
    <text evidence="2">Belongs to the pseudouridine synthase RluA family.</text>
</comment>
<evidence type="ECO:0000259" key="5">
    <source>
        <dbReference type="Pfam" id="PF00849"/>
    </source>
</evidence>
<comment type="catalytic activity">
    <reaction evidence="1">
        <text>a uridine in RNA = a pseudouridine in RNA</text>
        <dbReference type="Rhea" id="RHEA:48348"/>
        <dbReference type="Rhea" id="RHEA-COMP:12068"/>
        <dbReference type="Rhea" id="RHEA-COMP:12069"/>
        <dbReference type="ChEBI" id="CHEBI:65314"/>
        <dbReference type="ChEBI" id="CHEBI:65315"/>
    </reaction>
</comment>
<dbReference type="HOGENOM" id="CLU_016902_8_2_9"/>
<dbReference type="GO" id="GO:0000455">
    <property type="term" value="P:enzyme-directed rRNA pseudouridine synthesis"/>
    <property type="evidence" value="ECO:0007669"/>
    <property type="project" value="TreeGrafter"/>
</dbReference>
<name>U2KRB7_9FIRM</name>
<dbReference type="CDD" id="cd02869">
    <property type="entry name" value="PseudoU_synth_RluA_like"/>
    <property type="match status" value="1"/>
</dbReference>